<dbReference type="SUPFAM" id="SSF46785">
    <property type="entry name" value="Winged helix' DNA-binding domain"/>
    <property type="match status" value="1"/>
</dbReference>
<evidence type="ECO:0000259" key="4">
    <source>
        <dbReference type="PROSITE" id="PS51118"/>
    </source>
</evidence>
<name>A0ABU8MUV1_9PSEU</name>
<organism evidence="5 6">
    <name type="scientific">Actinomycetospora aurantiaca</name>
    <dbReference type="NCBI Taxonomy" id="3129233"/>
    <lineage>
        <taxon>Bacteria</taxon>
        <taxon>Bacillati</taxon>
        <taxon>Actinomycetota</taxon>
        <taxon>Actinomycetes</taxon>
        <taxon>Pseudonocardiales</taxon>
        <taxon>Pseudonocardiaceae</taxon>
        <taxon>Actinomycetospora</taxon>
    </lineage>
</organism>
<keyword evidence="1" id="KW-0805">Transcription regulation</keyword>
<dbReference type="PANTHER" id="PTHR33204">
    <property type="entry name" value="TRANSCRIPTIONAL REGULATOR, MARR FAMILY"/>
    <property type="match status" value="1"/>
</dbReference>
<evidence type="ECO:0000256" key="1">
    <source>
        <dbReference type="ARBA" id="ARBA00023015"/>
    </source>
</evidence>
<dbReference type="InterPro" id="IPR036390">
    <property type="entry name" value="WH_DNA-bd_sf"/>
</dbReference>
<dbReference type="EMBL" id="JBBEGN010000014">
    <property type="protein sequence ID" value="MEJ2870696.1"/>
    <property type="molecule type" value="Genomic_DNA"/>
</dbReference>
<protein>
    <submittedName>
        <fullName evidence="5">Helix-turn-helix domain-containing protein</fullName>
    </submittedName>
</protein>
<evidence type="ECO:0000256" key="2">
    <source>
        <dbReference type="ARBA" id="ARBA00023125"/>
    </source>
</evidence>
<accession>A0ABU8MUV1</accession>
<reference evidence="5 6" key="1">
    <citation type="submission" date="2024-03" db="EMBL/GenBank/DDBJ databases">
        <title>Actinomycetospora sp. OC33-EN08, a novel actinomycete isolated from wild orchid (Aerides multiflora).</title>
        <authorList>
            <person name="Suriyachadkun C."/>
        </authorList>
    </citation>
    <scope>NUCLEOTIDE SEQUENCE [LARGE SCALE GENOMIC DNA]</scope>
    <source>
        <strain evidence="5 6">OC33-EN08</strain>
    </source>
</reference>
<proteinExistence type="predicted"/>
<dbReference type="PANTHER" id="PTHR33204:SF18">
    <property type="entry name" value="TRANSCRIPTIONAL REGULATORY PROTEIN"/>
    <property type="match status" value="1"/>
</dbReference>
<comment type="caution">
    <text evidence="5">The sequence shown here is derived from an EMBL/GenBank/DDBJ whole genome shotgun (WGS) entry which is preliminary data.</text>
</comment>
<dbReference type="InterPro" id="IPR002577">
    <property type="entry name" value="HTH_HxlR"/>
</dbReference>
<dbReference type="RefSeq" id="WP_337697263.1">
    <property type="nucleotide sequence ID" value="NZ_JBBEGN010000014.1"/>
</dbReference>
<evidence type="ECO:0000256" key="3">
    <source>
        <dbReference type="ARBA" id="ARBA00023163"/>
    </source>
</evidence>
<feature type="domain" description="HTH hxlR-type" evidence="4">
    <location>
        <begin position="11"/>
        <end position="110"/>
    </location>
</feature>
<dbReference type="InterPro" id="IPR036388">
    <property type="entry name" value="WH-like_DNA-bd_sf"/>
</dbReference>
<evidence type="ECO:0000313" key="6">
    <source>
        <dbReference type="Proteomes" id="UP001385809"/>
    </source>
</evidence>
<dbReference type="Proteomes" id="UP001385809">
    <property type="component" value="Unassembled WGS sequence"/>
</dbReference>
<sequence>MDWREYDSATCSIARTMTVLGEPWTVLVLRDVLNGVSRFDALVDHLGIARNVLTRRLHALVEAGFVATREYREPGRRTRLEYRPTATGYELRPVLLALMAFGDRHRAGPEGPPAVPVHDCGAPVHLREVCEDGHVLAPTDRVRVEPGPGAIRRG</sequence>
<dbReference type="PROSITE" id="PS51118">
    <property type="entry name" value="HTH_HXLR"/>
    <property type="match status" value="1"/>
</dbReference>
<dbReference type="Pfam" id="PF01638">
    <property type="entry name" value="HxlR"/>
    <property type="match status" value="1"/>
</dbReference>
<keyword evidence="3" id="KW-0804">Transcription</keyword>
<keyword evidence="2" id="KW-0238">DNA-binding</keyword>
<keyword evidence="6" id="KW-1185">Reference proteome</keyword>
<gene>
    <name evidence="5" type="ORF">WCD74_23235</name>
</gene>
<evidence type="ECO:0000313" key="5">
    <source>
        <dbReference type="EMBL" id="MEJ2870696.1"/>
    </source>
</evidence>
<dbReference type="Gene3D" id="1.10.10.10">
    <property type="entry name" value="Winged helix-like DNA-binding domain superfamily/Winged helix DNA-binding domain"/>
    <property type="match status" value="1"/>
</dbReference>